<evidence type="ECO:0000259" key="12">
    <source>
        <dbReference type="Pfam" id="PF02867"/>
    </source>
</evidence>
<comment type="catalytic activity">
    <reaction evidence="9">
        <text>a 2'-deoxyribonucleoside 5'-diphosphate + [thioredoxin]-disulfide + H2O = a ribonucleoside 5'-diphosphate + [thioredoxin]-dithiol</text>
        <dbReference type="Rhea" id="RHEA:23252"/>
        <dbReference type="Rhea" id="RHEA-COMP:10698"/>
        <dbReference type="Rhea" id="RHEA-COMP:10700"/>
        <dbReference type="ChEBI" id="CHEBI:15377"/>
        <dbReference type="ChEBI" id="CHEBI:29950"/>
        <dbReference type="ChEBI" id="CHEBI:50058"/>
        <dbReference type="ChEBI" id="CHEBI:57930"/>
        <dbReference type="ChEBI" id="CHEBI:73316"/>
        <dbReference type="EC" id="1.17.4.1"/>
    </reaction>
</comment>
<comment type="caution">
    <text evidence="13">The sequence shown here is derived from an EMBL/GenBank/DDBJ whole genome shotgun (WGS) entry which is preliminary data.</text>
</comment>
<dbReference type="InterPro" id="IPR013344">
    <property type="entry name" value="RNR_NrdJ/NrdZ"/>
</dbReference>
<dbReference type="InterPro" id="IPR013509">
    <property type="entry name" value="RNR_lsu_N"/>
</dbReference>
<dbReference type="GO" id="GO:0031419">
    <property type="term" value="F:cobalamin binding"/>
    <property type="evidence" value="ECO:0007669"/>
    <property type="project" value="UniProtKB-KW"/>
</dbReference>
<evidence type="ECO:0000259" key="11">
    <source>
        <dbReference type="Pfam" id="PF00317"/>
    </source>
</evidence>
<dbReference type="GO" id="GO:0004748">
    <property type="term" value="F:ribonucleoside-diphosphate reductase activity, thioredoxin disulfide as acceptor"/>
    <property type="evidence" value="ECO:0007669"/>
    <property type="project" value="UniProtKB-EC"/>
</dbReference>
<evidence type="ECO:0000256" key="2">
    <source>
        <dbReference type="ARBA" id="ARBA00007405"/>
    </source>
</evidence>
<organism evidence="13">
    <name type="scientific">marine sediment metagenome</name>
    <dbReference type="NCBI Taxonomy" id="412755"/>
    <lineage>
        <taxon>unclassified sequences</taxon>
        <taxon>metagenomes</taxon>
        <taxon>ecological metagenomes</taxon>
    </lineage>
</organism>
<name>A0A0F9Y2T6_9ZZZZ</name>
<accession>A0A0F9Y2T6</accession>
<evidence type="ECO:0000256" key="5">
    <source>
        <dbReference type="ARBA" id="ARBA00022741"/>
    </source>
</evidence>
<evidence type="ECO:0000313" key="13">
    <source>
        <dbReference type="EMBL" id="KKN98978.1"/>
    </source>
</evidence>
<keyword evidence="6" id="KW-0560">Oxidoreductase</keyword>
<dbReference type="CDD" id="cd02888">
    <property type="entry name" value="RNR_II_dimer"/>
    <property type="match status" value="1"/>
</dbReference>
<dbReference type="PRINTS" id="PR01183">
    <property type="entry name" value="RIBORDTASEM1"/>
</dbReference>
<dbReference type="EMBL" id="LAZR01000049">
    <property type="protein sequence ID" value="KKN98978.1"/>
    <property type="molecule type" value="Genomic_DNA"/>
</dbReference>
<comment type="cofactor">
    <cofactor evidence="1">
        <name>adenosylcob(III)alamin</name>
        <dbReference type="ChEBI" id="CHEBI:18408"/>
    </cofactor>
</comment>
<dbReference type="Pfam" id="PF02867">
    <property type="entry name" value="Ribonuc_red_lgC"/>
    <property type="match status" value="1"/>
</dbReference>
<reference evidence="13" key="1">
    <citation type="journal article" date="2015" name="Nature">
        <title>Complex archaea that bridge the gap between prokaryotes and eukaryotes.</title>
        <authorList>
            <person name="Spang A."/>
            <person name="Saw J.H."/>
            <person name="Jorgensen S.L."/>
            <person name="Zaremba-Niedzwiedzka K."/>
            <person name="Martijn J."/>
            <person name="Lind A.E."/>
            <person name="van Eijk R."/>
            <person name="Schleper C."/>
            <person name="Guy L."/>
            <person name="Ettema T.J."/>
        </authorList>
    </citation>
    <scope>NUCLEOTIDE SEQUENCE</scope>
</reference>
<feature type="domain" description="Ribonucleotide reductase large subunit C-terminal" evidence="12">
    <location>
        <begin position="83"/>
        <end position="548"/>
    </location>
</feature>
<keyword evidence="4" id="KW-0846">Cobalamin</keyword>
<keyword evidence="8" id="KW-0170">Cobalt</keyword>
<dbReference type="NCBIfam" id="TIGR02504">
    <property type="entry name" value="NrdJ_Z"/>
    <property type="match status" value="1"/>
</dbReference>
<dbReference type="PANTHER" id="PTHR43371">
    <property type="entry name" value="VITAMIN B12-DEPENDENT RIBONUCLEOTIDE REDUCTASE"/>
    <property type="match status" value="1"/>
</dbReference>
<keyword evidence="7" id="KW-1015">Disulfide bond</keyword>
<protein>
    <recommendedName>
        <fullName evidence="3">ribonucleoside-diphosphate reductase</fullName>
        <ecNumber evidence="3">1.17.4.1</ecNumber>
    </recommendedName>
</protein>
<dbReference type="AlphaFoldDB" id="A0A0F9Y2T6"/>
<evidence type="ECO:0000256" key="7">
    <source>
        <dbReference type="ARBA" id="ARBA00023157"/>
    </source>
</evidence>
<feature type="domain" description="Ribonucleotide reductase large subunit N-terminal" evidence="11">
    <location>
        <begin position="8"/>
        <end position="79"/>
    </location>
</feature>
<dbReference type="PANTHER" id="PTHR43371:SF1">
    <property type="entry name" value="RIBONUCLEOSIDE-DIPHOSPHATE REDUCTASE"/>
    <property type="match status" value="1"/>
</dbReference>
<evidence type="ECO:0000256" key="1">
    <source>
        <dbReference type="ARBA" id="ARBA00001922"/>
    </source>
</evidence>
<evidence type="ECO:0000256" key="3">
    <source>
        <dbReference type="ARBA" id="ARBA00012274"/>
    </source>
</evidence>
<sequence>MSLEVYEPKGNALEIFLDRYAIHKDETFAEACERVARTIADAELGTKRNEYFDRFLDVLQTNRFSPGGRIWRGAGRPRGMLLNCFCLPAEDSREGWGDVLRSVTIISGTGGGVGISFSKIRPRGTPIRGTGGEATGAVSLMRAINAVCNELREGGGRRSALLYCLDWRHPDLPEFLEAKLDHNELTNANISVLVDDEFFKLLDSKEDVVFKWQGEERGKIAAQDLWDKIIQNAWNGGDPGLLNMGLMQEQNTISYVSGGEVSSPNPCGEVSLEEYGCCCLGAVNLHTHIINGEVDWDLLEETVAIGVRFLDNVLEQNNYPLEIIKQTSQKHRRIGLGVMGLHDMLIELGLKYSSKEAREVVDKVMNFIKKQAYHASITLAVEKGSFQAFDATKHTRTGFAKKHLTRSHHRLIKEHGIRNCALLAAAPTGTISLVAGCSSGIEPVFQAVHKRRFNKHKDMHNKDKRNGTTRVIIHPLLAEFLRKNKSIKHIQNAHDISPEDHLKMQAVCQRHIDGAISKTINVSTDFSVEQLSLAIRKYIGELKGVTIYRDGSRSESPLTPVPLSEAKKYLEQSEEQAAVDDCPSGTCDL</sequence>
<proteinExistence type="inferred from homology"/>
<evidence type="ECO:0000256" key="10">
    <source>
        <dbReference type="SAM" id="MobiDB-lite"/>
    </source>
</evidence>
<dbReference type="EC" id="1.17.4.1" evidence="3"/>
<comment type="similarity">
    <text evidence="2">Belongs to the ribonucleoside diphosphate reductase class-2 family.</text>
</comment>
<dbReference type="InterPro" id="IPR000788">
    <property type="entry name" value="RNR_lg_C"/>
</dbReference>
<dbReference type="Pfam" id="PF00317">
    <property type="entry name" value="Ribonuc_red_lgN"/>
    <property type="match status" value="1"/>
</dbReference>
<evidence type="ECO:0000256" key="8">
    <source>
        <dbReference type="ARBA" id="ARBA00023285"/>
    </source>
</evidence>
<keyword evidence="5" id="KW-0547">Nucleotide-binding</keyword>
<evidence type="ECO:0000256" key="4">
    <source>
        <dbReference type="ARBA" id="ARBA00022628"/>
    </source>
</evidence>
<gene>
    <name evidence="13" type="ORF">LCGC14_0142230</name>
</gene>
<dbReference type="InterPro" id="IPR050862">
    <property type="entry name" value="RdRp_reductase_class-2"/>
</dbReference>
<dbReference type="Gene3D" id="3.20.70.20">
    <property type="match status" value="1"/>
</dbReference>
<evidence type="ECO:0000256" key="9">
    <source>
        <dbReference type="ARBA" id="ARBA00047754"/>
    </source>
</evidence>
<evidence type="ECO:0000256" key="6">
    <source>
        <dbReference type="ARBA" id="ARBA00023002"/>
    </source>
</evidence>
<dbReference type="SUPFAM" id="SSF51998">
    <property type="entry name" value="PFL-like glycyl radical enzymes"/>
    <property type="match status" value="1"/>
</dbReference>
<dbReference type="GO" id="GO:0009263">
    <property type="term" value="P:deoxyribonucleotide biosynthetic process"/>
    <property type="evidence" value="ECO:0007669"/>
    <property type="project" value="InterPro"/>
</dbReference>
<dbReference type="GO" id="GO:0005524">
    <property type="term" value="F:ATP binding"/>
    <property type="evidence" value="ECO:0007669"/>
    <property type="project" value="InterPro"/>
</dbReference>
<feature type="region of interest" description="Disordered" evidence="10">
    <location>
        <begin position="570"/>
        <end position="589"/>
    </location>
</feature>